<organism evidence="2 3">
    <name type="scientific">Quercus suber</name>
    <name type="common">Cork oak</name>
    <dbReference type="NCBI Taxonomy" id="58331"/>
    <lineage>
        <taxon>Eukaryota</taxon>
        <taxon>Viridiplantae</taxon>
        <taxon>Streptophyta</taxon>
        <taxon>Embryophyta</taxon>
        <taxon>Tracheophyta</taxon>
        <taxon>Spermatophyta</taxon>
        <taxon>Magnoliopsida</taxon>
        <taxon>eudicotyledons</taxon>
        <taxon>Gunneridae</taxon>
        <taxon>Pentapetalae</taxon>
        <taxon>rosids</taxon>
        <taxon>fabids</taxon>
        <taxon>Fagales</taxon>
        <taxon>Fagaceae</taxon>
        <taxon>Quercus</taxon>
    </lineage>
</organism>
<dbReference type="InterPro" id="IPR005174">
    <property type="entry name" value="KIB1-4_b-propeller"/>
</dbReference>
<sequence>MNLFHPLSKHQLSLPPHPWTICLGPNPWNSVTHEYDRDCIIMVIYTNFKTLAFTRPGYKAWIDIKCDSRCFYDIALYKGKFCAVNNHGNVFVCHIDGDIVFTVCITFCKEPEDCIQKYLVESSGDLFKNEYDWVNVDSLGDQALFVGDNSSMSLSASSFNGCKANCIYFTDDNDYYLNSLNGGGYDMGVFSMEDETIKQHYEGKSLSSFAPPVWYI</sequence>
<evidence type="ECO:0000259" key="1">
    <source>
        <dbReference type="Pfam" id="PF03478"/>
    </source>
</evidence>
<evidence type="ECO:0000313" key="3">
    <source>
        <dbReference type="Proteomes" id="UP000237347"/>
    </source>
</evidence>
<dbReference type="InterPro" id="IPR050942">
    <property type="entry name" value="F-box_BR-signaling"/>
</dbReference>
<keyword evidence="3" id="KW-1185">Reference proteome</keyword>
<proteinExistence type="predicted"/>
<protein>
    <submittedName>
        <fullName evidence="2">F-box protein</fullName>
    </submittedName>
</protein>
<dbReference type="AlphaFoldDB" id="A0AAW0JCR9"/>
<dbReference type="PANTHER" id="PTHR44259:SF114">
    <property type="entry name" value="OS06G0707300 PROTEIN"/>
    <property type="match status" value="1"/>
</dbReference>
<dbReference type="PANTHER" id="PTHR44259">
    <property type="entry name" value="OS07G0183000 PROTEIN-RELATED"/>
    <property type="match status" value="1"/>
</dbReference>
<accession>A0AAW0JCR9</accession>
<reference evidence="2 3" key="1">
    <citation type="journal article" date="2018" name="Sci. Data">
        <title>The draft genome sequence of cork oak.</title>
        <authorList>
            <person name="Ramos A.M."/>
            <person name="Usie A."/>
            <person name="Barbosa P."/>
            <person name="Barros P.M."/>
            <person name="Capote T."/>
            <person name="Chaves I."/>
            <person name="Simoes F."/>
            <person name="Abreu I."/>
            <person name="Carrasquinho I."/>
            <person name="Faro C."/>
            <person name="Guimaraes J.B."/>
            <person name="Mendonca D."/>
            <person name="Nobrega F."/>
            <person name="Rodrigues L."/>
            <person name="Saibo N.J.M."/>
            <person name="Varela M.C."/>
            <person name="Egas C."/>
            <person name="Matos J."/>
            <person name="Miguel C.M."/>
            <person name="Oliveira M.M."/>
            <person name="Ricardo C.P."/>
            <person name="Goncalves S."/>
        </authorList>
    </citation>
    <scope>NUCLEOTIDE SEQUENCE [LARGE SCALE GENOMIC DNA]</scope>
    <source>
        <strain evidence="3">cv. HL8</strain>
    </source>
</reference>
<dbReference type="Proteomes" id="UP000237347">
    <property type="component" value="Unassembled WGS sequence"/>
</dbReference>
<dbReference type="Pfam" id="PF03478">
    <property type="entry name" value="Beta-prop_KIB1-4"/>
    <property type="match status" value="2"/>
</dbReference>
<comment type="caution">
    <text evidence="2">The sequence shown here is derived from an EMBL/GenBank/DDBJ whole genome shotgun (WGS) entry which is preliminary data.</text>
</comment>
<name>A0AAW0JCR9_QUESU</name>
<gene>
    <name evidence="2" type="ORF">CFP56_034396</name>
</gene>
<evidence type="ECO:0000313" key="2">
    <source>
        <dbReference type="EMBL" id="KAK7824440.1"/>
    </source>
</evidence>
<feature type="domain" description="KIB1-4 beta-propeller" evidence="1">
    <location>
        <begin position="1"/>
        <end position="127"/>
    </location>
</feature>
<dbReference type="EMBL" id="PKMF04000603">
    <property type="protein sequence ID" value="KAK7824440.1"/>
    <property type="molecule type" value="Genomic_DNA"/>
</dbReference>
<feature type="domain" description="KIB1-4 beta-propeller" evidence="1">
    <location>
        <begin position="131"/>
        <end position="191"/>
    </location>
</feature>